<dbReference type="Pfam" id="PF12833">
    <property type="entry name" value="HTH_18"/>
    <property type="match status" value="1"/>
</dbReference>
<reference evidence="5 6" key="1">
    <citation type="submission" date="2024-03" db="EMBL/GenBank/DDBJ databases">
        <title>Human intestinal bacterial collection.</title>
        <authorList>
            <person name="Pauvert C."/>
            <person name="Hitch T.C.A."/>
            <person name="Clavel T."/>
        </authorList>
    </citation>
    <scope>NUCLEOTIDE SEQUENCE [LARGE SCALE GENOMIC DNA]</scope>
    <source>
        <strain evidence="5 6">CLA-AA-H95</strain>
    </source>
</reference>
<gene>
    <name evidence="5" type="ORF">WMO75_04095</name>
</gene>
<proteinExistence type="predicted"/>
<keyword evidence="1" id="KW-0805">Transcription regulation</keyword>
<keyword evidence="6" id="KW-1185">Reference proteome</keyword>
<dbReference type="SMART" id="SM00342">
    <property type="entry name" value="HTH_ARAC"/>
    <property type="match status" value="1"/>
</dbReference>
<dbReference type="InterPro" id="IPR050204">
    <property type="entry name" value="AraC_XylS_family_regulators"/>
</dbReference>
<dbReference type="SUPFAM" id="SSF46689">
    <property type="entry name" value="Homeodomain-like"/>
    <property type="match status" value="1"/>
</dbReference>
<dbReference type="Pfam" id="PF20240">
    <property type="entry name" value="DUF6597"/>
    <property type="match status" value="1"/>
</dbReference>
<dbReference type="PANTHER" id="PTHR46796">
    <property type="entry name" value="HTH-TYPE TRANSCRIPTIONAL ACTIVATOR RHAS-RELATED"/>
    <property type="match status" value="1"/>
</dbReference>
<comment type="caution">
    <text evidence="5">The sequence shown here is derived from an EMBL/GenBank/DDBJ whole genome shotgun (WGS) entry which is preliminary data.</text>
</comment>
<name>A0ABV1AHV7_9FIRM</name>
<evidence type="ECO:0000259" key="4">
    <source>
        <dbReference type="PROSITE" id="PS01124"/>
    </source>
</evidence>
<sequence length="271" mass="31165">MRRDTTIINPRQLYIELGVDELKKLNCPQLGISHFYEFSLGQGKTHELKAVPDGSIDLLFNIGSDKVTTYISGTVFSVKDWNLGDADLCFGVRFQPGQGILPKDLTMDMLVNNDVEIDGNIFGENLTEKIALADNIVDRSRIFKEAYETLVYGRPDLSDKEKINEYLVSRITRAKGCVSMNELVDETNYSACYLRRVFKNYHSISPKQFAQYIRFQILLEKLKTGNMRYDELALECGYYDEAHMMKGFKNYAGITIEQYRKLQEITGRNRI</sequence>
<evidence type="ECO:0000256" key="3">
    <source>
        <dbReference type="ARBA" id="ARBA00023163"/>
    </source>
</evidence>
<dbReference type="Gene3D" id="1.10.10.60">
    <property type="entry name" value="Homeodomain-like"/>
    <property type="match status" value="1"/>
</dbReference>
<feature type="domain" description="HTH araC/xylS-type" evidence="4">
    <location>
        <begin position="161"/>
        <end position="262"/>
    </location>
</feature>
<evidence type="ECO:0000313" key="6">
    <source>
        <dbReference type="Proteomes" id="UP001446032"/>
    </source>
</evidence>
<dbReference type="PANTHER" id="PTHR46796:SF13">
    <property type="entry name" value="HTH-TYPE TRANSCRIPTIONAL ACTIVATOR RHAS"/>
    <property type="match status" value="1"/>
</dbReference>
<protein>
    <submittedName>
        <fullName evidence="5">AraC family transcriptional regulator</fullName>
    </submittedName>
</protein>
<evidence type="ECO:0000256" key="1">
    <source>
        <dbReference type="ARBA" id="ARBA00023015"/>
    </source>
</evidence>
<keyword evidence="3" id="KW-0804">Transcription</keyword>
<evidence type="ECO:0000313" key="5">
    <source>
        <dbReference type="EMBL" id="MEQ2357531.1"/>
    </source>
</evidence>
<dbReference type="InterPro" id="IPR018060">
    <property type="entry name" value="HTH_AraC"/>
</dbReference>
<accession>A0ABV1AHV7</accession>
<evidence type="ECO:0000256" key="2">
    <source>
        <dbReference type="ARBA" id="ARBA00023125"/>
    </source>
</evidence>
<dbReference type="InterPro" id="IPR046532">
    <property type="entry name" value="DUF6597"/>
</dbReference>
<organism evidence="5 6">
    <name type="scientific">Blautia intestinihominis</name>
    <dbReference type="NCBI Taxonomy" id="3133152"/>
    <lineage>
        <taxon>Bacteria</taxon>
        <taxon>Bacillati</taxon>
        <taxon>Bacillota</taxon>
        <taxon>Clostridia</taxon>
        <taxon>Lachnospirales</taxon>
        <taxon>Lachnospiraceae</taxon>
        <taxon>Blautia</taxon>
    </lineage>
</organism>
<dbReference type="RefSeq" id="WP_022214641.1">
    <property type="nucleotide sequence ID" value="NZ_JBBMEI010000008.1"/>
</dbReference>
<dbReference type="Proteomes" id="UP001446032">
    <property type="component" value="Unassembled WGS sequence"/>
</dbReference>
<dbReference type="InterPro" id="IPR009057">
    <property type="entry name" value="Homeodomain-like_sf"/>
</dbReference>
<dbReference type="PROSITE" id="PS01124">
    <property type="entry name" value="HTH_ARAC_FAMILY_2"/>
    <property type="match status" value="1"/>
</dbReference>
<dbReference type="EMBL" id="JBBMEI010000008">
    <property type="protein sequence ID" value="MEQ2357531.1"/>
    <property type="molecule type" value="Genomic_DNA"/>
</dbReference>
<keyword evidence="2" id="KW-0238">DNA-binding</keyword>